<dbReference type="OrthoDB" id="2693248at2759"/>
<dbReference type="Proteomes" id="UP000683000">
    <property type="component" value="Unassembled WGS sequence"/>
</dbReference>
<accession>A0A8I3A6A8</accession>
<sequence length="59" mass="6835">MSTLERVDEHALHVSARLQAALTIIPQLVGPRHTWVLWMRDHIERELASGLNYTKCLQE</sequence>
<name>A0A8I3A6A8_9AGAM</name>
<proteinExistence type="predicted"/>
<evidence type="ECO:0000313" key="2">
    <source>
        <dbReference type="Proteomes" id="UP000683000"/>
    </source>
</evidence>
<gene>
    <name evidence="1" type="ORF">JVT61DRAFT_6965</name>
</gene>
<reference evidence="1" key="1">
    <citation type="submission" date="2021-03" db="EMBL/GenBank/DDBJ databases">
        <title>Evolutionary innovations through gain and loss of genes in the ectomycorrhizal Boletales.</title>
        <authorList>
            <person name="Wu G."/>
            <person name="Miyauchi S."/>
            <person name="Morin E."/>
            <person name="Yang Z.-L."/>
            <person name="Xu J."/>
            <person name="Martin F.M."/>
        </authorList>
    </citation>
    <scope>NUCLEOTIDE SEQUENCE</scope>
    <source>
        <strain evidence="1">BR01</strain>
    </source>
</reference>
<evidence type="ECO:0000313" key="1">
    <source>
        <dbReference type="EMBL" id="KAG6372931.1"/>
    </source>
</evidence>
<dbReference type="EMBL" id="JAGFBS010000024">
    <property type="protein sequence ID" value="KAG6372931.1"/>
    <property type="molecule type" value="Genomic_DNA"/>
</dbReference>
<protein>
    <submittedName>
        <fullName evidence="1">Uncharacterized protein</fullName>
    </submittedName>
</protein>
<comment type="caution">
    <text evidence="1">The sequence shown here is derived from an EMBL/GenBank/DDBJ whole genome shotgun (WGS) entry which is preliminary data.</text>
</comment>
<organism evidence="1 2">
    <name type="scientific">Boletus reticuloceps</name>
    <dbReference type="NCBI Taxonomy" id="495285"/>
    <lineage>
        <taxon>Eukaryota</taxon>
        <taxon>Fungi</taxon>
        <taxon>Dikarya</taxon>
        <taxon>Basidiomycota</taxon>
        <taxon>Agaricomycotina</taxon>
        <taxon>Agaricomycetes</taxon>
        <taxon>Agaricomycetidae</taxon>
        <taxon>Boletales</taxon>
        <taxon>Boletineae</taxon>
        <taxon>Boletaceae</taxon>
        <taxon>Boletoideae</taxon>
        <taxon>Boletus</taxon>
    </lineage>
</organism>
<dbReference type="AlphaFoldDB" id="A0A8I3A6A8"/>
<keyword evidence="2" id="KW-1185">Reference proteome</keyword>